<gene>
    <name evidence="1" type="ORF">CLOSYM_04382</name>
</gene>
<dbReference type="AlphaFoldDB" id="A0ABC9TSA0"/>
<name>A0ABC9TSA0_CLOSY</name>
<dbReference type="Pfam" id="PF12083">
    <property type="entry name" value="DUF3560"/>
    <property type="match status" value="1"/>
</dbReference>
<proteinExistence type="predicted"/>
<dbReference type="EMBL" id="AWSU01000344">
    <property type="protein sequence ID" value="ERI74124.1"/>
    <property type="molecule type" value="Genomic_DNA"/>
</dbReference>
<protein>
    <submittedName>
        <fullName evidence="1">Uncharacterized protein</fullName>
    </submittedName>
</protein>
<evidence type="ECO:0000313" key="1">
    <source>
        <dbReference type="EMBL" id="ERI74124.1"/>
    </source>
</evidence>
<sequence length="52" mass="5945">MEKSVEAGKKAEYYEAKAEAAEHNQAISSDDPEAIQKLMDKLERLIEEQSYK</sequence>
<accession>A0ABC9TSA0</accession>
<dbReference type="InterPro" id="IPR021944">
    <property type="entry name" value="DUF3560"/>
</dbReference>
<reference evidence="1 2" key="1">
    <citation type="submission" date="2013-07" db="EMBL/GenBank/DDBJ databases">
        <authorList>
            <person name="Weinstock G."/>
            <person name="Sodergren E."/>
            <person name="Wylie T."/>
            <person name="Fulton L."/>
            <person name="Fulton R."/>
            <person name="Fronick C."/>
            <person name="O'Laughlin M."/>
            <person name="Godfrey J."/>
            <person name="Miner T."/>
            <person name="Herter B."/>
            <person name="Appelbaum E."/>
            <person name="Cordes M."/>
            <person name="Lek S."/>
            <person name="Wollam A."/>
            <person name="Pepin K.H."/>
            <person name="Palsikar V.B."/>
            <person name="Mitreva M."/>
            <person name="Wilson R.K."/>
        </authorList>
    </citation>
    <scope>NUCLEOTIDE SEQUENCE [LARGE SCALE GENOMIC DNA]</scope>
    <source>
        <strain evidence="1 2">ATCC 14940</strain>
    </source>
</reference>
<organism evidence="1 2">
    <name type="scientific">[Clostridium] symbiosum ATCC 14940</name>
    <dbReference type="NCBI Taxonomy" id="411472"/>
    <lineage>
        <taxon>Bacteria</taxon>
        <taxon>Bacillati</taxon>
        <taxon>Bacillota</taxon>
        <taxon>Clostridia</taxon>
        <taxon>Lachnospirales</taxon>
        <taxon>Lachnospiraceae</taxon>
        <taxon>Otoolea</taxon>
    </lineage>
</organism>
<comment type="caution">
    <text evidence="1">The sequence shown here is derived from an EMBL/GenBank/DDBJ whole genome shotgun (WGS) entry which is preliminary data.</text>
</comment>
<evidence type="ECO:0000313" key="2">
    <source>
        <dbReference type="Proteomes" id="UP000016491"/>
    </source>
</evidence>
<dbReference type="Proteomes" id="UP000016491">
    <property type="component" value="Unassembled WGS sequence"/>
</dbReference>